<name>A0A6A5UAE5_9PLEO</name>
<dbReference type="GO" id="GO:0000139">
    <property type="term" value="C:Golgi membrane"/>
    <property type="evidence" value="ECO:0007669"/>
    <property type="project" value="TreeGrafter"/>
</dbReference>
<evidence type="ECO:0000256" key="3">
    <source>
        <dbReference type="SAM" id="Phobius"/>
    </source>
</evidence>
<keyword evidence="1" id="KW-0328">Glycosyltransferase</keyword>
<dbReference type="Proteomes" id="UP000800035">
    <property type="component" value="Unassembled WGS sequence"/>
</dbReference>
<evidence type="ECO:0000313" key="4">
    <source>
        <dbReference type="EMBL" id="KAF1961871.1"/>
    </source>
</evidence>
<keyword evidence="3" id="KW-1133">Transmembrane helix</keyword>
<evidence type="ECO:0000256" key="2">
    <source>
        <dbReference type="ARBA" id="ARBA00022679"/>
    </source>
</evidence>
<keyword evidence="3" id="KW-0472">Membrane</keyword>
<dbReference type="OrthoDB" id="3763672at2759"/>
<organism evidence="4 5">
    <name type="scientific">Byssothecium circinans</name>
    <dbReference type="NCBI Taxonomy" id="147558"/>
    <lineage>
        <taxon>Eukaryota</taxon>
        <taxon>Fungi</taxon>
        <taxon>Dikarya</taxon>
        <taxon>Ascomycota</taxon>
        <taxon>Pezizomycotina</taxon>
        <taxon>Dothideomycetes</taxon>
        <taxon>Pleosporomycetidae</taxon>
        <taxon>Pleosporales</taxon>
        <taxon>Massarineae</taxon>
        <taxon>Massarinaceae</taxon>
        <taxon>Byssothecium</taxon>
    </lineage>
</organism>
<protein>
    <recommendedName>
        <fullName evidence="6">Nucleotide-diphospho-sugar transferase domain-containing protein</fullName>
    </recommendedName>
</protein>
<proteinExistence type="predicted"/>
<sequence length="292" mass="33021">MLPPSPRILSIFVVFFIVAFIVLHSYSDDVKDRMHRLAFTPNAIFDHYLWSCIHNYDYKFFQALPKPGYHDTWILPSRLRSLLSTNQYDFIVVLDADVSITHPDVPLEFLLNKWGVSRRTNIALPWDVQEVARDGSNKTISVDGKGIQVLNTGVVVVQNLEFTRGMLDAWVACPGEETYEGCARWKVEWSHEQRAFSEFIRYDFNPEGDNIVAIPCDDAMSFPGMAAMYPGRIASDCNGHFFRHHTLNKEKTKGSVATSVMQLMYSMMQNSLRGNIDKIAIVEGTEGAGASG</sequence>
<dbReference type="GO" id="GO:0016757">
    <property type="term" value="F:glycosyltransferase activity"/>
    <property type="evidence" value="ECO:0007669"/>
    <property type="project" value="UniProtKB-KW"/>
</dbReference>
<dbReference type="InterPro" id="IPR008630">
    <property type="entry name" value="Glyco_trans_34"/>
</dbReference>
<gene>
    <name evidence="4" type="ORF">CC80DRAFT_512927</name>
</gene>
<dbReference type="AlphaFoldDB" id="A0A6A5UAE5"/>
<evidence type="ECO:0000256" key="1">
    <source>
        <dbReference type="ARBA" id="ARBA00022676"/>
    </source>
</evidence>
<keyword evidence="2" id="KW-0808">Transferase</keyword>
<accession>A0A6A5UAE5</accession>
<evidence type="ECO:0008006" key="6">
    <source>
        <dbReference type="Google" id="ProtNLM"/>
    </source>
</evidence>
<keyword evidence="5" id="KW-1185">Reference proteome</keyword>
<evidence type="ECO:0000313" key="5">
    <source>
        <dbReference type="Proteomes" id="UP000800035"/>
    </source>
</evidence>
<dbReference type="EMBL" id="ML976980">
    <property type="protein sequence ID" value="KAF1961871.1"/>
    <property type="molecule type" value="Genomic_DNA"/>
</dbReference>
<dbReference type="PANTHER" id="PTHR31306:SF3">
    <property type="entry name" value="NUCLEOTIDE-DIPHOSPHO-SUGAR TRANSFERASE DOMAIN-CONTAINING PROTEIN"/>
    <property type="match status" value="1"/>
</dbReference>
<feature type="transmembrane region" description="Helical" evidence="3">
    <location>
        <begin position="6"/>
        <end position="26"/>
    </location>
</feature>
<dbReference type="GO" id="GO:0006487">
    <property type="term" value="P:protein N-linked glycosylation"/>
    <property type="evidence" value="ECO:0007669"/>
    <property type="project" value="TreeGrafter"/>
</dbReference>
<dbReference type="PANTHER" id="PTHR31306">
    <property type="entry name" value="ALPHA-1,6-MANNOSYLTRANSFERASE MNN11-RELATED"/>
    <property type="match status" value="1"/>
</dbReference>
<reference evidence="4" key="1">
    <citation type="journal article" date="2020" name="Stud. Mycol.">
        <title>101 Dothideomycetes genomes: a test case for predicting lifestyles and emergence of pathogens.</title>
        <authorList>
            <person name="Haridas S."/>
            <person name="Albert R."/>
            <person name="Binder M."/>
            <person name="Bloem J."/>
            <person name="Labutti K."/>
            <person name="Salamov A."/>
            <person name="Andreopoulos B."/>
            <person name="Baker S."/>
            <person name="Barry K."/>
            <person name="Bills G."/>
            <person name="Bluhm B."/>
            <person name="Cannon C."/>
            <person name="Castanera R."/>
            <person name="Culley D."/>
            <person name="Daum C."/>
            <person name="Ezra D."/>
            <person name="Gonzalez J."/>
            <person name="Henrissat B."/>
            <person name="Kuo A."/>
            <person name="Liang C."/>
            <person name="Lipzen A."/>
            <person name="Lutzoni F."/>
            <person name="Magnuson J."/>
            <person name="Mondo S."/>
            <person name="Nolan M."/>
            <person name="Ohm R."/>
            <person name="Pangilinan J."/>
            <person name="Park H.-J."/>
            <person name="Ramirez L."/>
            <person name="Alfaro M."/>
            <person name="Sun H."/>
            <person name="Tritt A."/>
            <person name="Yoshinaga Y."/>
            <person name="Zwiers L.-H."/>
            <person name="Turgeon B."/>
            <person name="Goodwin S."/>
            <person name="Spatafora J."/>
            <person name="Crous P."/>
            <person name="Grigoriev I."/>
        </authorList>
    </citation>
    <scope>NUCLEOTIDE SEQUENCE</scope>
    <source>
        <strain evidence="4">CBS 675.92</strain>
    </source>
</reference>
<dbReference type="Pfam" id="PF05637">
    <property type="entry name" value="Glyco_transf_34"/>
    <property type="match status" value="1"/>
</dbReference>
<keyword evidence="3" id="KW-0812">Transmembrane</keyword>